<feature type="region of interest" description="Disordered" evidence="1">
    <location>
        <begin position="1"/>
        <end position="73"/>
    </location>
</feature>
<evidence type="ECO:0000256" key="1">
    <source>
        <dbReference type="SAM" id="MobiDB-lite"/>
    </source>
</evidence>
<feature type="transmembrane region" description="Helical" evidence="2">
    <location>
        <begin position="391"/>
        <end position="412"/>
    </location>
</feature>
<dbReference type="EMBL" id="SWLB01000028">
    <property type="protein sequence ID" value="KAF3320612.1"/>
    <property type="molecule type" value="Genomic_DNA"/>
</dbReference>
<feature type="compositionally biased region" description="Polar residues" evidence="1">
    <location>
        <begin position="37"/>
        <end position="46"/>
    </location>
</feature>
<keyword evidence="2" id="KW-0472">Membrane</keyword>
<gene>
    <name evidence="3" type="ORF">FCM35_KLT14746</name>
</gene>
<dbReference type="InterPro" id="IPR044708">
    <property type="entry name" value="CPR5"/>
</dbReference>
<organism evidence="3 4">
    <name type="scientific">Carex littledalei</name>
    <dbReference type="NCBI Taxonomy" id="544730"/>
    <lineage>
        <taxon>Eukaryota</taxon>
        <taxon>Viridiplantae</taxon>
        <taxon>Streptophyta</taxon>
        <taxon>Embryophyta</taxon>
        <taxon>Tracheophyta</taxon>
        <taxon>Spermatophyta</taxon>
        <taxon>Magnoliopsida</taxon>
        <taxon>Liliopsida</taxon>
        <taxon>Poales</taxon>
        <taxon>Cyperaceae</taxon>
        <taxon>Cyperoideae</taxon>
        <taxon>Cariceae</taxon>
        <taxon>Carex</taxon>
        <taxon>Carex subgen. Euthyceras</taxon>
    </lineage>
</organism>
<feature type="compositionally biased region" description="Low complexity" evidence="1">
    <location>
        <begin position="54"/>
        <end position="68"/>
    </location>
</feature>
<dbReference type="AlphaFoldDB" id="A0A833QL93"/>
<dbReference type="GO" id="GO:0010150">
    <property type="term" value="P:leaf senescence"/>
    <property type="evidence" value="ECO:0007669"/>
    <property type="project" value="InterPro"/>
</dbReference>
<accession>A0A833QL93</accession>
<comment type="caution">
    <text evidence="3">The sequence shown here is derived from an EMBL/GenBank/DDBJ whole genome shotgun (WGS) entry which is preliminary data.</text>
</comment>
<protein>
    <submittedName>
        <fullName evidence="3">Protein CPR-5-like protein</fullName>
    </submittedName>
</protein>
<evidence type="ECO:0000313" key="4">
    <source>
        <dbReference type="Proteomes" id="UP000623129"/>
    </source>
</evidence>
<dbReference type="GO" id="GO:0006952">
    <property type="term" value="P:defense response"/>
    <property type="evidence" value="ECO:0007669"/>
    <property type="project" value="InterPro"/>
</dbReference>
<feature type="transmembrane region" description="Helical" evidence="2">
    <location>
        <begin position="327"/>
        <end position="349"/>
    </location>
</feature>
<feature type="transmembrane region" description="Helical" evidence="2">
    <location>
        <begin position="424"/>
        <end position="443"/>
    </location>
</feature>
<feature type="transmembrane region" description="Helical" evidence="2">
    <location>
        <begin position="450"/>
        <end position="470"/>
    </location>
</feature>
<sequence>MKPLVRCTTPSPSPTIPQKNATTDPVPHASNGDLATENPSECSNSYRGDKDTFAVSPSSSSSASLSSRRVVRSRVRSRVRPRVLWAPRASGGGSAHDDLALPLGMSIAAVLSQVLNKNKHGERIPLDLLSKMCTSAVKESVTNINGDKYDHFMRNFEKSFRSTLQTLHLISRTSIPDQEESTSYTPSDSRDNVNISNHCTEYSHAIPHPPLVPTTSTQIILHGNLNNQLSNISRNSSSQNHEINHHIISTLERSVTEQVRSNNLKEFEMGLIMKKLELKMSQLEISSYSHMLERVKVGMGMAKAVFKEEKLKNQMEDARFSELVKTFIDVLVTGLIIMSVCFGYGTYAFSYQRITEVTESCSSISKGSKSWWVPNHISSFNSGLLFLRCHVIAFTRLGFGIIMFLALAWLIIQKSSVAGPNMPITFNVMLLGGFCGFTGKWCVDALGGNGFCWLIFWEMLCLIHFLGNAFPATVYGLLHGPVTVSQGIEVARKPYWVGRYMLYVMLLLILPVSAGLLPFASVFEWMEHLREKIRLVNVGEEGEL</sequence>
<feature type="transmembrane region" description="Helical" evidence="2">
    <location>
        <begin position="500"/>
        <end position="523"/>
    </location>
</feature>
<dbReference type="OrthoDB" id="2017423at2759"/>
<dbReference type="Proteomes" id="UP000623129">
    <property type="component" value="Unassembled WGS sequence"/>
</dbReference>
<proteinExistence type="predicted"/>
<dbReference type="GO" id="GO:0010090">
    <property type="term" value="P:trichome morphogenesis"/>
    <property type="evidence" value="ECO:0007669"/>
    <property type="project" value="InterPro"/>
</dbReference>
<keyword evidence="2" id="KW-1133">Transmembrane helix</keyword>
<dbReference type="PANTHER" id="PTHR35322:SF2">
    <property type="entry name" value="PROTEIN CPR-5"/>
    <property type="match status" value="1"/>
</dbReference>
<keyword evidence="4" id="KW-1185">Reference proteome</keyword>
<keyword evidence="2" id="KW-0812">Transmembrane</keyword>
<name>A0A833QL93_9POAL</name>
<dbReference type="PANTHER" id="PTHR35322">
    <property type="entry name" value="PROTEIN CPR-5"/>
    <property type="match status" value="1"/>
</dbReference>
<reference evidence="3" key="1">
    <citation type="submission" date="2020-01" db="EMBL/GenBank/DDBJ databases">
        <title>Genome sequence of Kobresia littledalei, the first chromosome-level genome in the family Cyperaceae.</title>
        <authorList>
            <person name="Qu G."/>
        </authorList>
    </citation>
    <scope>NUCLEOTIDE SEQUENCE</scope>
    <source>
        <strain evidence="3">C.B.Clarke</strain>
        <tissue evidence="3">Leaf</tissue>
    </source>
</reference>
<evidence type="ECO:0000256" key="2">
    <source>
        <dbReference type="SAM" id="Phobius"/>
    </source>
</evidence>
<evidence type="ECO:0000313" key="3">
    <source>
        <dbReference type="EMBL" id="KAF3320612.1"/>
    </source>
</evidence>